<organism evidence="1">
    <name type="scientific">bioreactor metagenome</name>
    <dbReference type="NCBI Taxonomy" id="1076179"/>
    <lineage>
        <taxon>unclassified sequences</taxon>
        <taxon>metagenomes</taxon>
        <taxon>ecological metagenomes</taxon>
    </lineage>
</organism>
<dbReference type="AlphaFoldDB" id="A0A645HPD8"/>
<gene>
    <name evidence="1" type="ORF">SDC9_187983</name>
</gene>
<name>A0A645HPD8_9ZZZZ</name>
<protein>
    <submittedName>
        <fullName evidence="1">Uncharacterized protein</fullName>
    </submittedName>
</protein>
<proteinExistence type="predicted"/>
<comment type="caution">
    <text evidence="1">The sequence shown here is derived from an EMBL/GenBank/DDBJ whole genome shotgun (WGS) entry which is preliminary data.</text>
</comment>
<accession>A0A645HPD8</accession>
<evidence type="ECO:0000313" key="1">
    <source>
        <dbReference type="EMBL" id="MPN40446.1"/>
    </source>
</evidence>
<reference evidence="1" key="1">
    <citation type="submission" date="2019-08" db="EMBL/GenBank/DDBJ databases">
        <authorList>
            <person name="Kucharzyk K."/>
            <person name="Murdoch R.W."/>
            <person name="Higgins S."/>
            <person name="Loffler F."/>
        </authorList>
    </citation>
    <scope>NUCLEOTIDE SEQUENCE</scope>
</reference>
<dbReference type="EMBL" id="VSSQ01096858">
    <property type="protein sequence ID" value="MPN40446.1"/>
    <property type="molecule type" value="Genomic_DNA"/>
</dbReference>
<sequence>MQTPVGVITAFDSAALSLHGDQNSLSFYPDGAMRTVATSSDRVEVILADHSAVTYAPAQIPDPLLDDRTITVPLRLTFGEDGTVKLDNGQQSGAYALADCCFRTVTPEGGSTAALRQSPMSCGDCASCNLCDHEG</sequence>